<dbReference type="InterPro" id="IPR037185">
    <property type="entry name" value="EmrE-like"/>
</dbReference>
<dbReference type="PANTHER" id="PTHR31218">
    <property type="entry name" value="WAT1-RELATED PROTEIN"/>
    <property type="match status" value="1"/>
</dbReference>
<dbReference type="GO" id="GO:0016020">
    <property type="term" value="C:membrane"/>
    <property type="evidence" value="ECO:0007669"/>
    <property type="project" value="UniProtKB-SubCell"/>
</dbReference>
<evidence type="ECO:0000313" key="9">
    <source>
        <dbReference type="Proteomes" id="UP000653305"/>
    </source>
</evidence>
<feature type="transmembrane region" description="Helical" evidence="6">
    <location>
        <begin position="85"/>
        <end position="109"/>
    </location>
</feature>
<comment type="caution">
    <text evidence="8">The sequence shown here is derived from an EMBL/GenBank/DDBJ whole genome shotgun (WGS) entry which is preliminary data.</text>
</comment>
<feature type="transmembrane region" description="Helical" evidence="6">
    <location>
        <begin position="121"/>
        <end position="141"/>
    </location>
</feature>
<reference evidence="8" key="1">
    <citation type="submission" date="2020-07" db="EMBL/GenBank/DDBJ databases">
        <title>Ethylene signaling mediates host invasion by parasitic plants.</title>
        <authorList>
            <person name="Yoshida S."/>
        </authorList>
    </citation>
    <scope>NUCLEOTIDE SEQUENCE</scope>
    <source>
        <strain evidence="8">Okayama</strain>
    </source>
</reference>
<name>A0A830C9J9_9LAMI</name>
<dbReference type="Pfam" id="PF00892">
    <property type="entry name" value="EamA"/>
    <property type="match status" value="1"/>
</dbReference>
<accession>A0A830C9J9</accession>
<feature type="transmembrane region" description="Helical" evidence="6">
    <location>
        <begin position="26"/>
        <end position="46"/>
    </location>
</feature>
<evidence type="ECO:0000256" key="1">
    <source>
        <dbReference type="ARBA" id="ARBA00004141"/>
    </source>
</evidence>
<evidence type="ECO:0000256" key="5">
    <source>
        <dbReference type="ARBA" id="ARBA00023136"/>
    </source>
</evidence>
<feature type="transmembrane region" description="Helical" evidence="6">
    <location>
        <begin position="268"/>
        <end position="289"/>
    </location>
</feature>
<evidence type="ECO:0000256" key="4">
    <source>
        <dbReference type="ARBA" id="ARBA00022989"/>
    </source>
</evidence>
<dbReference type="OrthoDB" id="1733956at2759"/>
<dbReference type="InterPro" id="IPR000620">
    <property type="entry name" value="EamA_dom"/>
</dbReference>
<proteinExistence type="inferred from homology"/>
<dbReference type="InterPro" id="IPR030184">
    <property type="entry name" value="WAT1-related"/>
</dbReference>
<keyword evidence="5 6" id="KW-0472">Membrane</keyword>
<feature type="transmembrane region" description="Helical" evidence="6">
    <location>
        <begin position="58"/>
        <end position="79"/>
    </location>
</feature>
<protein>
    <recommendedName>
        <fullName evidence="6">WAT1-related protein</fullName>
    </recommendedName>
</protein>
<dbReference type="AlphaFoldDB" id="A0A830C9J9"/>
<evidence type="ECO:0000313" key="8">
    <source>
        <dbReference type="EMBL" id="GFP96250.1"/>
    </source>
</evidence>
<dbReference type="GO" id="GO:0022857">
    <property type="term" value="F:transmembrane transporter activity"/>
    <property type="evidence" value="ECO:0007669"/>
    <property type="project" value="InterPro"/>
</dbReference>
<evidence type="ECO:0000256" key="3">
    <source>
        <dbReference type="ARBA" id="ARBA00022692"/>
    </source>
</evidence>
<keyword evidence="9" id="KW-1185">Reference proteome</keyword>
<dbReference type="EMBL" id="BMAC01000428">
    <property type="protein sequence ID" value="GFP96250.1"/>
    <property type="molecule type" value="Genomic_DNA"/>
</dbReference>
<evidence type="ECO:0000259" key="7">
    <source>
        <dbReference type="Pfam" id="PF00892"/>
    </source>
</evidence>
<evidence type="ECO:0000256" key="2">
    <source>
        <dbReference type="ARBA" id="ARBA00007635"/>
    </source>
</evidence>
<comment type="subcellular location">
    <subcellularLocation>
        <location evidence="1 6">Membrane</location>
        <topology evidence="1 6">Multi-pass membrane protein</topology>
    </subcellularLocation>
</comment>
<sequence>MVVVEGCVIALTIMASTAMAKGMSPFVFVVYTNAFGSILLLPYIFYDRNRSEEPLFTLPFLVRVFFLGLIGITIAQNLAYVGLSYSSPIVACGMANQMPALSFLLAIILRTTKFDWKSSGSQARLVGTLISFMGAILLTFYKGPTVRNHSFPTPATFPARLLVFSSTHENWVLGCILFAASSFTLAIWNIVQVGTIKMCPQVMKIVSFYSLFGTIQSALLALYLERGPMAWKLELNFELLVIILTAIFSSLIRSNIQIWCTRLKGPIFVPIFKPFGIAYASTFGCLLFADTFHYGSMMAAFVCGVGYYIVMWGQIKDEQMHKSNVRNKTPLTEENKFPLLQEDSQV</sequence>
<keyword evidence="3 6" id="KW-0812">Transmembrane</keyword>
<dbReference type="SUPFAM" id="SSF103481">
    <property type="entry name" value="Multidrug resistance efflux transporter EmrE"/>
    <property type="match status" value="1"/>
</dbReference>
<feature type="transmembrane region" description="Helical" evidence="6">
    <location>
        <begin position="203"/>
        <end position="224"/>
    </location>
</feature>
<gene>
    <name evidence="8" type="ORF">PHJA_001769100</name>
</gene>
<feature type="transmembrane region" description="Helical" evidence="6">
    <location>
        <begin position="171"/>
        <end position="191"/>
    </location>
</feature>
<feature type="domain" description="EamA" evidence="7">
    <location>
        <begin position="8"/>
        <end position="139"/>
    </location>
</feature>
<comment type="similarity">
    <text evidence="2 6">Belongs to the drug/metabolite transporter (DMT) superfamily. Plant drug/metabolite exporter (P-DME) (TC 2.A.7.4) family.</text>
</comment>
<dbReference type="Proteomes" id="UP000653305">
    <property type="component" value="Unassembled WGS sequence"/>
</dbReference>
<organism evidence="8 9">
    <name type="scientific">Phtheirospermum japonicum</name>
    <dbReference type="NCBI Taxonomy" id="374723"/>
    <lineage>
        <taxon>Eukaryota</taxon>
        <taxon>Viridiplantae</taxon>
        <taxon>Streptophyta</taxon>
        <taxon>Embryophyta</taxon>
        <taxon>Tracheophyta</taxon>
        <taxon>Spermatophyta</taxon>
        <taxon>Magnoliopsida</taxon>
        <taxon>eudicotyledons</taxon>
        <taxon>Gunneridae</taxon>
        <taxon>Pentapetalae</taxon>
        <taxon>asterids</taxon>
        <taxon>lamiids</taxon>
        <taxon>Lamiales</taxon>
        <taxon>Orobanchaceae</taxon>
        <taxon>Orobanchaceae incertae sedis</taxon>
        <taxon>Phtheirospermum</taxon>
    </lineage>
</organism>
<evidence type="ECO:0000256" key="6">
    <source>
        <dbReference type="RuleBase" id="RU363077"/>
    </source>
</evidence>
<feature type="transmembrane region" description="Helical" evidence="6">
    <location>
        <begin position="295"/>
        <end position="313"/>
    </location>
</feature>
<keyword evidence="4 6" id="KW-1133">Transmembrane helix</keyword>
<feature type="transmembrane region" description="Helical" evidence="6">
    <location>
        <begin position="236"/>
        <end position="256"/>
    </location>
</feature>